<dbReference type="STRING" id="1697053.AKN87_01865"/>
<keyword evidence="1" id="KW-0175">Coiled coil</keyword>
<dbReference type="RefSeq" id="WP_053101813.1">
    <property type="nucleotide sequence ID" value="NZ_CP012365.1"/>
</dbReference>
<proteinExistence type="predicted"/>
<evidence type="ECO:0000313" key="3">
    <source>
        <dbReference type="Proteomes" id="UP000063953"/>
    </source>
</evidence>
<dbReference type="EMBL" id="CP012365">
    <property type="protein sequence ID" value="AKX60477.1"/>
    <property type="molecule type" value="Genomic_DNA"/>
</dbReference>
<evidence type="ECO:0000256" key="1">
    <source>
        <dbReference type="SAM" id="Coils"/>
    </source>
</evidence>
<sequence>MSTRSLGQLTLDLIAKVGGFTEPMDKAARNAQKNAKDIENSANKVKKSSLAMKTALAGVAAGITASAFSGWIKGSIDTANAALDVATKLGTTTNELSKLRYATAQIAGMANGEFDMALQRMTRRVAEAAKGTGAAAKSIQELGLDAQRLSKQDPAKTFVEIVDALSELDEHSERVRHSFKFFDSGGVKIAAAAASGKGAISHLADEAERLGGVIDHDFAIAATEFNANLGKMSLIGQGLFNEMAARLLPTLNKLSDALGSGGLKTVVDQVVSGTEVLAGLLMTRMVASLLKTGAAALVASKDFVSLTASGVRAQLALAGTEQASRKATYALTSLTVTARAANAALGLVGGPTGLALLAGYGLYSFASSAKQTREDLQSLVPVMDQALEKLSTMGRAAQLAELDKKREELNSAKAELEKSLGNTEREIERRLAFAYKSGLSPDVSGGIAALEAISKASKDVRANVEVDFDAVVRAIEQADDVSERGAKSFIGLIAQVQNMMGPVRTLEQDYKRMEEAINGATSAANISSHVLSSVGELYTKMSGDLQERIALLGVTSEAERFAIQYRLGKHSELSENEAELLKQEYAKLDAKAASLKKQQEVEQAAQRYRSELKNQNKELERAKKALLSQVESLEDQAKALNYTSEQWTLYKLSRDGLDEADLRRAQLALELTNAYEKQKEALELINSLASQEEKSLHRLKERKTLLDEAALATNKYALSSKDYAKAITAISKDLIVEAPTFDGLDASVGGPSGELLRVADAESKLREWHEKQRLIQMQAYEQGLIDKQTYSDRLSEIDEENSKKLASLQKASTTATLATYASMTGQAAELLRELGQEGSIAYKVMFAASKAASMAQAIINTEQAATAALAIDPTGTLSSWTRGLGYMSVGMIGAQTLAGMAHDGIDKVPETGTWLLQKGERVTTAETSAKLDRTLNKVQENTASRVGGGFHFTTDIHVTAGVGVSENDARQQGMQIAESYAMQFKRAMLQEMRPNGVLFNFVKGG</sequence>
<feature type="coiled-coil region" evidence="1">
    <location>
        <begin position="571"/>
        <end position="677"/>
    </location>
</feature>
<dbReference type="AlphaFoldDB" id="A0A0K1XH19"/>
<evidence type="ECO:0000313" key="2">
    <source>
        <dbReference type="EMBL" id="AKX60477.1"/>
    </source>
</evidence>
<protein>
    <recommendedName>
        <fullName evidence="4">Lambda family phage tail tape measure protein</fullName>
    </recommendedName>
</protein>
<evidence type="ECO:0008006" key="4">
    <source>
        <dbReference type="Google" id="ProtNLM"/>
    </source>
</evidence>
<reference evidence="2 3" key="1">
    <citation type="journal article" date="2015" name="Genome Announc.">
        <title>Genome Sequences of Oblitimonas alkaliphila gen. nov. sp. nov. (Proposed), a Novel Bacterium of the Pseudomonadaceae Family.</title>
        <authorList>
            <person name="Lauer A.C."/>
            <person name="Nicholson A.C."/>
            <person name="Humrighouse B.W."/>
            <person name="Emery B."/>
            <person name="Drobish A."/>
            <person name="Juieng P."/>
            <person name="Loparev V."/>
            <person name="McQuiston J.R."/>
        </authorList>
    </citation>
    <scope>NUCLEOTIDE SEQUENCE [LARGE SCALE GENOMIC DNA]</scope>
    <source>
        <strain evidence="2 3">E5571</strain>
    </source>
</reference>
<organism evidence="2 3">
    <name type="scientific">Thiopseudomonas alkaliphila</name>
    <dbReference type="NCBI Taxonomy" id="1697053"/>
    <lineage>
        <taxon>Bacteria</taxon>
        <taxon>Pseudomonadati</taxon>
        <taxon>Pseudomonadota</taxon>
        <taxon>Gammaproteobacteria</taxon>
        <taxon>Pseudomonadales</taxon>
        <taxon>Pseudomonadaceae</taxon>
        <taxon>Thiopseudomonas</taxon>
    </lineage>
</organism>
<dbReference type="Proteomes" id="UP000063953">
    <property type="component" value="Chromosome"/>
</dbReference>
<feature type="coiled-coil region" evidence="1">
    <location>
        <begin position="395"/>
        <end position="426"/>
    </location>
</feature>
<keyword evidence="3" id="KW-1185">Reference proteome</keyword>
<name>A0A0K1XH19_9GAMM</name>
<gene>
    <name evidence="2" type="ORF">AKN88_11480</name>
</gene>
<accession>A0A0K1XH19</accession>
<dbReference type="PATRIC" id="fig|1698449.3.peg.2317"/>